<evidence type="ECO:0000313" key="2">
    <source>
        <dbReference type="Proteomes" id="UP000326921"/>
    </source>
</evidence>
<organism evidence="1 2">
    <name type="scientific">Sphingobacterium zhuxiongii</name>
    <dbReference type="NCBI Taxonomy" id="2662364"/>
    <lineage>
        <taxon>Bacteria</taxon>
        <taxon>Pseudomonadati</taxon>
        <taxon>Bacteroidota</taxon>
        <taxon>Sphingobacteriia</taxon>
        <taxon>Sphingobacteriales</taxon>
        <taxon>Sphingobacteriaceae</taxon>
        <taxon>Sphingobacterium</taxon>
    </lineage>
</organism>
<reference evidence="1 2" key="1">
    <citation type="submission" date="2019-10" db="EMBL/GenBank/DDBJ databases">
        <authorList>
            <person name="Dong K."/>
        </authorList>
    </citation>
    <scope>NUCLEOTIDE SEQUENCE [LARGE SCALE GENOMIC DNA]</scope>
    <source>
        <strain evidence="2">dk4302</strain>
    </source>
</reference>
<gene>
    <name evidence="1" type="ORF">GFH32_08795</name>
</gene>
<dbReference type="Proteomes" id="UP000326921">
    <property type="component" value="Chromosome"/>
</dbReference>
<evidence type="ECO:0000313" key="1">
    <source>
        <dbReference type="EMBL" id="QGA26419.1"/>
    </source>
</evidence>
<sequence length="63" mass="7226">MFSIILLAKQSGDFTIPASQFVFHANSNADDFKERLLTNQSTAQQPNKYKFDVRSNTLQFKVQ</sequence>
<dbReference type="AlphaFoldDB" id="A0A5Q0QB78"/>
<name>A0A5Q0QB78_9SPHI</name>
<keyword evidence="2" id="KW-1185">Reference proteome</keyword>
<dbReference type="EMBL" id="CP045652">
    <property type="protein sequence ID" value="QGA26419.1"/>
    <property type="molecule type" value="Genomic_DNA"/>
</dbReference>
<dbReference type="KEGG" id="sphe:GFH32_08795"/>
<proteinExistence type="predicted"/>
<accession>A0A5Q0QB78</accession>
<protein>
    <submittedName>
        <fullName evidence="1">Uncharacterized protein</fullName>
    </submittedName>
</protein>